<comment type="similarity">
    <text evidence="8">Belongs to the plant egg cell-secreted peptide family.</text>
</comment>
<evidence type="ECO:0000256" key="4">
    <source>
        <dbReference type="ARBA" id="ARBA00022729"/>
    </source>
</evidence>
<dbReference type="Pfam" id="PF05617">
    <property type="entry name" value="Prolamin_like"/>
    <property type="match status" value="1"/>
</dbReference>
<feature type="domain" description="Prolamin-like" evidence="10">
    <location>
        <begin position="57"/>
        <end position="121"/>
    </location>
</feature>
<evidence type="ECO:0000256" key="5">
    <source>
        <dbReference type="ARBA" id="ARBA00023279"/>
    </source>
</evidence>
<proteinExistence type="inferred from homology"/>
<feature type="signal peptide" evidence="9">
    <location>
        <begin position="1"/>
        <end position="20"/>
    </location>
</feature>
<keyword evidence="3" id="KW-0964">Secreted</keyword>
<protein>
    <recommendedName>
        <fullName evidence="10">Prolamin-like domain-containing protein</fullName>
    </recommendedName>
</protein>
<evidence type="ECO:0000313" key="12">
    <source>
        <dbReference type="Proteomes" id="UP001417504"/>
    </source>
</evidence>
<evidence type="ECO:0000256" key="6">
    <source>
        <dbReference type="ARBA" id="ARBA00023329"/>
    </source>
</evidence>
<dbReference type="GO" id="GO:0080155">
    <property type="term" value="P:regulation of double fertilization forming a zygote and endosperm"/>
    <property type="evidence" value="ECO:0007669"/>
    <property type="project" value="UniProtKB-ARBA"/>
</dbReference>
<feature type="chain" id="PRO_5042879620" description="Prolamin-like domain-containing protein" evidence="9">
    <location>
        <begin position="21"/>
        <end position="142"/>
    </location>
</feature>
<keyword evidence="4 9" id="KW-0732">Signal</keyword>
<comment type="caution">
    <text evidence="11">The sequence shown here is derived from an EMBL/GenBank/DDBJ whole genome shotgun (WGS) entry which is preliminary data.</text>
</comment>
<gene>
    <name evidence="11" type="ORF">Sjap_018578</name>
</gene>
<keyword evidence="12" id="KW-1185">Reference proteome</keyword>
<evidence type="ECO:0000313" key="11">
    <source>
        <dbReference type="EMBL" id="KAK9110518.1"/>
    </source>
</evidence>
<dbReference type="InterPro" id="IPR008502">
    <property type="entry name" value="Prolamin-like"/>
</dbReference>
<name>A0AAP0I8A3_9MAGN</name>
<dbReference type="GO" id="GO:0005576">
    <property type="term" value="C:extracellular region"/>
    <property type="evidence" value="ECO:0007669"/>
    <property type="project" value="UniProtKB-SubCell"/>
</dbReference>
<dbReference type="Proteomes" id="UP001417504">
    <property type="component" value="Unassembled WGS sequence"/>
</dbReference>
<organism evidence="11 12">
    <name type="scientific">Stephania japonica</name>
    <dbReference type="NCBI Taxonomy" id="461633"/>
    <lineage>
        <taxon>Eukaryota</taxon>
        <taxon>Viridiplantae</taxon>
        <taxon>Streptophyta</taxon>
        <taxon>Embryophyta</taxon>
        <taxon>Tracheophyta</taxon>
        <taxon>Spermatophyta</taxon>
        <taxon>Magnoliopsida</taxon>
        <taxon>Ranunculales</taxon>
        <taxon>Menispermaceae</taxon>
        <taxon>Menispermoideae</taxon>
        <taxon>Cissampelideae</taxon>
        <taxon>Stephania</taxon>
    </lineage>
</organism>
<evidence type="ECO:0000259" key="10">
    <source>
        <dbReference type="Pfam" id="PF05617"/>
    </source>
</evidence>
<dbReference type="PANTHER" id="PTHR35293:SF10">
    <property type="entry name" value="EGG CELL-SECRETED PROTEIN 1.2-RELATED"/>
    <property type="match status" value="1"/>
</dbReference>
<dbReference type="GO" id="GO:0009567">
    <property type="term" value="P:double fertilization forming a zygote and endosperm"/>
    <property type="evidence" value="ECO:0007669"/>
    <property type="project" value="InterPro"/>
</dbReference>
<accession>A0AAP0I8A3</accession>
<evidence type="ECO:0000256" key="3">
    <source>
        <dbReference type="ARBA" id="ARBA00022525"/>
    </source>
</evidence>
<reference evidence="11 12" key="1">
    <citation type="submission" date="2024-01" db="EMBL/GenBank/DDBJ databases">
        <title>Genome assemblies of Stephania.</title>
        <authorList>
            <person name="Yang L."/>
        </authorList>
    </citation>
    <scope>NUCLEOTIDE SEQUENCE [LARGE SCALE GENOMIC DNA]</scope>
    <source>
        <strain evidence="11">QJT</strain>
        <tissue evidence="11">Leaf</tissue>
    </source>
</reference>
<evidence type="ECO:0000256" key="7">
    <source>
        <dbReference type="ARBA" id="ARBA00034457"/>
    </source>
</evidence>
<keyword evidence="6" id="KW-0968">Cytoplasmic vesicle</keyword>
<keyword evidence="5" id="KW-0278">Fertilization</keyword>
<evidence type="ECO:0000256" key="1">
    <source>
        <dbReference type="ARBA" id="ARBA00004541"/>
    </source>
</evidence>
<dbReference type="PANTHER" id="PTHR35293">
    <property type="entry name" value="EGG CELL-SECRETED PROTEIN 1.5"/>
    <property type="match status" value="1"/>
</dbReference>
<sequence length="142" mass="15153">MTLILSKLALLLAPVLFVMATSTLGARELALKPSQDLQARLFLGISEGGDAEGGLVNCWNSLVELRSCTNEILLFFLNGESYLGLGCCRAIRVITHHCWPSMLTSLGFTAEEGDILRGYCDASPSAPLPPAVPSPALPPLRV</sequence>
<dbReference type="GO" id="GO:2000008">
    <property type="term" value="P:regulation of protein localization to cell surface"/>
    <property type="evidence" value="ECO:0007669"/>
    <property type="project" value="UniProtKB-ARBA"/>
</dbReference>
<dbReference type="InterPro" id="IPR044711">
    <property type="entry name" value="EC11-15"/>
</dbReference>
<dbReference type="AlphaFoldDB" id="A0AAP0I8A3"/>
<comment type="function">
    <text evidence="7">Involved in the regulation of gamete interactions during the double fertilization and to prevent multiple-pollen tube attraction; mediates the redistribution of the gamete fusogen HAP2/GCS1 to the cell surface after secretion upon sperm arrival.</text>
</comment>
<comment type="subcellular location">
    <subcellularLocation>
        <location evidence="1">Cytoplasmic vesicle</location>
    </subcellularLocation>
    <subcellularLocation>
        <location evidence="2">Secreted</location>
    </subcellularLocation>
</comment>
<dbReference type="GO" id="GO:0031410">
    <property type="term" value="C:cytoplasmic vesicle"/>
    <property type="evidence" value="ECO:0007669"/>
    <property type="project" value="UniProtKB-SubCell"/>
</dbReference>
<evidence type="ECO:0000256" key="8">
    <source>
        <dbReference type="ARBA" id="ARBA00034484"/>
    </source>
</evidence>
<dbReference type="EMBL" id="JBBNAE010000007">
    <property type="protein sequence ID" value="KAK9110518.1"/>
    <property type="molecule type" value="Genomic_DNA"/>
</dbReference>
<evidence type="ECO:0000256" key="2">
    <source>
        <dbReference type="ARBA" id="ARBA00004613"/>
    </source>
</evidence>
<evidence type="ECO:0000256" key="9">
    <source>
        <dbReference type="SAM" id="SignalP"/>
    </source>
</evidence>